<dbReference type="AlphaFoldDB" id="A0AAV4XJ06"/>
<comment type="caution">
    <text evidence="1">The sequence shown here is derived from an EMBL/GenBank/DDBJ whole genome shotgun (WGS) entry which is preliminary data.</text>
</comment>
<keyword evidence="2" id="KW-1185">Reference proteome</keyword>
<protein>
    <submittedName>
        <fullName evidence="1">Uncharacterized protein</fullName>
    </submittedName>
</protein>
<name>A0AAV4XJ06_CAEEX</name>
<organism evidence="1 2">
    <name type="scientific">Caerostris extrusa</name>
    <name type="common">Bark spider</name>
    <name type="synonym">Caerostris bankana</name>
    <dbReference type="NCBI Taxonomy" id="172846"/>
    <lineage>
        <taxon>Eukaryota</taxon>
        <taxon>Metazoa</taxon>
        <taxon>Ecdysozoa</taxon>
        <taxon>Arthropoda</taxon>
        <taxon>Chelicerata</taxon>
        <taxon>Arachnida</taxon>
        <taxon>Araneae</taxon>
        <taxon>Araneomorphae</taxon>
        <taxon>Entelegynae</taxon>
        <taxon>Araneoidea</taxon>
        <taxon>Araneidae</taxon>
        <taxon>Caerostris</taxon>
    </lineage>
</organism>
<evidence type="ECO:0000313" key="2">
    <source>
        <dbReference type="Proteomes" id="UP001054945"/>
    </source>
</evidence>
<proteinExistence type="predicted"/>
<accession>A0AAV4XJ06</accession>
<dbReference type="EMBL" id="BPLR01000485">
    <property type="protein sequence ID" value="GIY95166.1"/>
    <property type="molecule type" value="Genomic_DNA"/>
</dbReference>
<evidence type="ECO:0000313" key="1">
    <source>
        <dbReference type="EMBL" id="GIY95166.1"/>
    </source>
</evidence>
<gene>
    <name evidence="1" type="ORF">CEXT_538041</name>
</gene>
<reference evidence="1 2" key="1">
    <citation type="submission" date="2021-06" db="EMBL/GenBank/DDBJ databases">
        <title>Caerostris extrusa draft genome.</title>
        <authorList>
            <person name="Kono N."/>
            <person name="Arakawa K."/>
        </authorList>
    </citation>
    <scope>NUCLEOTIDE SEQUENCE [LARGE SCALE GENOMIC DNA]</scope>
</reference>
<sequence length="113" mass="13074">MNIIQLFFYIDPHNLHQHLITKNPTLPPTTKKQFLIKTIDENRYDFTIIPSEKPGESISNLKALPALSLSLRGGISMQIRSTPYSVRTVVVLFLNEVENGRKMYSPIKRWLLH</sequence>
<dbReference type="Proteomes" id="UP001054945">
    <property type="component" value="Unassembled WGS sequence"/>
</dbReference>